<proteinExistence type="predicted"/>
<sequence length="119" mass="13175">MIAYAEGEQLAAFWVFAFDLDVRFLILHHLRVNLGLAWITISGFVGFPYAPTTADREASADFLTIRPRPSIRFPYSLDHIARSIPARRACADPVIATDFILTTGSAARSPIPVRMLVTA</sequence>
<dbReference type="AlphaFoldDB" id="A0A6M3JHM6"/>
<protein>
    <submittedName>
        <fullName evidence="1">Uncharacterized protein</fullName>
    </submittedName>
</protein>
<dbReference type="EMBL" id="MT141629">
    <property type="protein sequence ID" value="QJA68572.1"/>
    <property type="molecule type" value="Genomic_DNA"/>
</dbReference>
<accession>A0A6M3JHM6</accession>
<name>A0A6M3JHM6_9ZZZZ</name>
<evidence type="ECO:0000313" key="1">
    <source>
        <dbReference type="EMBL" id="QJA68572.1"/>
    </source>
</evidence>
<organism evidence="1">
    <name type="scientific">viral metagenome</name>
    <dbReference type="NCBI Taxonomy" id="1070528"/>
    <lineage>
        <taxon>unclassified sequences</taxon>
        <taxon>metagenomes</taxon>
        <taxon>organismal metagenomes</taxon>
    </lineage>
</organism>
<reference evidence="1" key="1">
    <citation type="submission" date="2020-03" db="EMBL/GenBank/DDBJ databases">
        <title>The deep terrestrial virosphere.</title>
        <authorList>
            <person name="Holmfeldt K."/>
            <person name="Nilsson E."/>
            <person name="Simone D."/>
            <person name="Lopez-Fernandez M."/>
            <person name="Wu X."/>
            <person name="de Brujin I."/>
            <person name="Lundin D."/>
            <person name="Andersson A."/>
            <person name="Bertilsson S."/>
            <person name="Dopson M."/>
        </authorList>
    </citation>
    <scope>NUCLEOTIDE SEQUENCE</scope>
    <source>
        <strain evidence="1">MM415A06138</strain>
    </source>
</reference>
<gene>
    <name evidence="1" type="ORF">MM415A06138_0005</name>
</gene>